<organism evidence="2 3">
    <name type="scientific">Candidatus Shapirobacteria bacterium GW2011_GWE1_38_92</name>
    <dbReference type="NCBI Taxonomy" id="1618489"/>
    <lineage>
        <taxon>Bacteria</taxon>
        <taxon>Candidatus Shapironibacteriota</taxon>
    </lineage>
</organism>
<dbReference type="Pfam" id="PF05050">
    <property type="entry name" value="Methyltransf_21"/>
    <property type="match status" value="1"/>
</dbReference>
<dbReference type="GO" id="GO:0032259">
    <property type="term" value="P:methylation"/>
    <property type="evidence" value="ECO:0007669"/>
    <property type="project" value="UniProtKB-KW"/>
</dbReference>
<evidence type="ECO:0000259" key="1">
    <source>
        <dbReference type="Pfam" id="PF05050"/>
    </source>
</evidence>
<gene>
    <name evidence="2" type="ORF">UT14_C0010G0013</name>
</gene>
<accession>A0A0G0LI08</accession>
<name>A0A0G0LI08_9BACT</name>
<dbReference type="NCBIfam" id="TIGR01444">
    <property type="entry name" value="fkbM_fam"/>
    <property type="match status" value="1"/>
</dbReference>
<dbReference type="PANTHER" id="PTHR34203:SF15">
    <property type="entry name" value="SLL1173 PROTEIN"/>
    <property type="match status" value="1"/>
</dbReference>
<sequence length="286" mass="33683">MKIKLVKTVIGKHKLVCNYLPEDRYIGQRIALGKYEPYLSRLMLEQIKEGDVVIDVGANIGYYSMLFSKKVGEKGKIYAFEPDKTNYEILVKNIRENKLKNVKVIKGALGSKDSIKTMFKSADNLGDHRLFSDKLAISGYEKIKVYKLDSYLKRQKENRKIDLIKIDTQGWEPEVMLGAKKTIEKFRPTIFFEYWPWAYKMAGLNKTKMMAFLRKIYGQINFIEEYIQVYFPIKTGKLDQQFADNNEKLYGNLWVKGEIDWKYWRGSVKDFWLKKMMKRILGKPQT</sequence>
<keyword evidence="2" id="KW-0489">Methyltransferase</keyword>
<dbReference type="InterPro" id="IPR052514">
    <property type="entry name" value="SAM-dependent_MTase"/>
</dbReference>
<feature type="domain" description="Methyltransferase FkbM" evidence="1">
    <location>
        <begin position="55"/>
        <end position="202"/>
    </location>
</feature>
<evidence type="ECO:0000313" key="2">
    <source>
        <dbReference type="EMBL" id="KKQ91523.1"/>
    </source>
</evidence>
<dbReference type="PANTHER" id="PTHR34203">
    <property type="entry name" value="METHYLTRANSFERASE, FKBM FAMILY PROTEIN"/>
    <property type="match status" value="1"/>
</dbReference>
<dbReference type="InterPro" id="IPR029063">
    <property type="entry name" value="SAM-dependent_MTases_sf"/>
</dbReference>
<dbReference type="Gene3D" id="3.40.50.150">
    <property type="entry name" value="Vaccinia Virus protein VP39"/>
    <property type="match status" value="1"/>
</dbReference>
<evidence type="ECO:0000313" key="3">
    <source>
        <dbReference type="Proteomes" id="UP000033841"/>
    </source>
</evidence>
<dbReference type="CDD" id="cd02440">
    <property type="entry name" value="AdoMet_MTases"/>
    <property type="match status" value="1"/>
</dbReference>
<dbReference type="SUPFAM" id="SSF53335">
    <property type="entry name" value="S-adenosyl-L-methionine-dependent methyltransferases"/>
    <property type="match status" value="1"/>
</dbReference>
<protein>
    <submittedName>
        <fullName evidence="2">Methyltransferase FkbM family</fullName>
    </submittedName>
</protein>
<dbReference type="AlphaFoldDB" id="A0A0G0LI08"/>
<keyword evidence="2" id="KW-0808">Transferase</keyword>
<reference evidence="2 3" key="1">
    <citation type="journal article" date="2015" name="Nature">
        <title>rRNA introns, odd ribosomes, and small enigmatic genomes across a large radiation of phyla.</title>
        <authorList>
            <person name="Brown C.T."/>
            <person name="Hug L.A."/>
            <person name="Thomas B.C."/>
            <person name="Sharon I."/>
            <person name="Castelle C.J."/>
            <person name="Singh A."/>
            <person name="Wilkins M.J."/>
            <person name="Williams K.H."/>
            <person name="Banfield J.F."/>
        </authorList>
    </citation>
    <scope>NUCLEOTIDE SEQUENCE [LARGE SCALE GENOMIC DNA]</scope>
</reference>
<dbReference type="EMBL" id="LBVR01000010">
    <property type="protein sequence ID" value="KKQ91523.1"/>
    <property type="molecule type" value="Genomic_DNA"/>
</dbReference>
<comment type="caution">
    <text evidence="2">The sequence shown here is derived from an EMBL/GenBank/DDBJ whole genome shotgun (WGS) entry which is preliminary data.</text>
</comment>
<dbReference type="InterPro" id="IPR006342">
    <property type="entry name" value="FkbM_mtfrase"/>
</dbReference>
<dbReference type="Proteomes" id="UP000033841">
    <property type="component" value="Unassembled WGS sequence"/>
</dbReference>
<dbReference type="GO" id="GO:0008168">
    <property type="term" value="F:methyltransferase activity"/>
    <property type="evidence" value="ECO:0007669"/>
    <property type="project" value="UniProtKB-KW"/>
</dbReference>
<proteinExistence type="predicted"/>